<dbReference type="KEGG" id="lri:NCTC12151_03643"/>
<dbReference type="SUPFAM" id="SSF51735">
    <property type="entry name" value="NAD(P)-binding Rossmann-fold domains"/>
    <property type="match status" value="1"/>
</dbReference>
<keyword evidence="3" id="KW-1185">Reference proteome</keyword>
<name>A0A2X4XWG6_9GAMM</name>
<evidence type="ECO:0000313" key="2">
    <source>
        <dbReference type="EMBL" id="SQI44395.1"/>
    </source>
</evidence>
<evidence type="ECO:0000313" key="3">
    <source>
        <dbReference type="Proteomes" id="UP000249005"/>
    </source>
</evidence>
<dbReference type="PANTHER" id="PTHR48079:SF6">
    <property type="entry name" value="NAD(P)-BINDING DOMAIN-CONTAINING PROTEIN-RELATED"/>
    <property type="match status" value="1"/>
</dbReference>
<dbReference type="GO" id="GO:0004029">
    <property type="term" value="F:aldehyde dehydrogenase (NAD+) activity"/>
    <property type="evidence" value="ECO:0007669"/>
    <property type="project" value="TreeGrafter"/>
</dbReference>
<dbReference type="Proteomes" id="UP000249005">
    <property type="component" value="Chromosome 1"/>
</dbReference>
<dbReference type="Gene3D" id="3.40.50.720">
    <property type="entry name" value="NAD(P)-binding Rossmann-like Domain"/>
    <property type="match status" value="1"/>
</dbReference>
<dbReference type="RefSeq" id="WP_111741876.1">
    <property type="nucleotide sequence ID" value="NZ_LR698987.1"/>
</dbReference>
<evidence type="ECO:0000259" key="1">
    <source>
        <dbReference type="Pfam" id="PF01370"/>
    </source>
</evidence>
<dbReference type="OrthoDB" id="9787292at2"/>
<organism evidence="2 3">
    <name type="scientific">Leminorella richardii</name>
    <dbReference type="NCBI Taxonomy" id="158841"/>
    <lineage>
        <taxon>Bacteria</taxon>
        <taxon>Pseudomonadati</taxon>
        <taxon>Pseudomonadota</taxon>
        <taxon>Gammaproteobacteria</taxon>
        <taxon>Enterobacterales</taxon>
        <taxon>Budviciaceae</taxon>
        <taxon>Leminorella</taxon>
    </lineage>
</organism>
<protein>
    <submittedName>
        <fullName evidence="2">Cholesterol dehydrogenase</fullName>
    </submittedName>
</protein>
<accession>A0A2X4XWG6</accession>
<gene>
    <name evidence="2" type="ORF">NCTC12151_03643</name>
</gene>
<dbReference type="EMBL" id="LS483470">
    <property type="protein sequence ID" value="SQI44395.1"/>
    <property type="molecule type" value="Genomic_DNA"/>
</dbReference>
<dbReference type="InterPro" id="IPR001509">
    <property type="entry name" value="Epimerase_deHydtase"/>
</dbReference>
<dbReference type="GO" id="GO:0005737">
    <property type="term" value="C:cytoplasm"/>
    <property type="evidence" value="ECO:0007669"/>
    <property type="project" value="TreeGrafter"/>
</dbReference>
<dbReference type="InterPro" id="IPR051783">
    <property type="entry name" value="NAD(P)-dependent_oxidoreduct"/>
</dbReference>
<proteinExistence type="predicted"/>
<sequence>MTVTGNGPSVFITGGTGFIGSYLLDEIHRQGYRITLLVRSAQRLQIEGRPELPPNVELVVGDICRPESYRHRLTGHQAMVHLAADYRVGLPATRRARRAMYYTNVVGTQTLFDEAEKADIPQMVYVSSTAALGETHGQLPDENGRHNGVFRSYYEETKHIAHELVAERQRLGMPINIAIPGGAFGPGDSSILSQTIDAFFRGKIPFQVETASRFQLCRVDRLCDGLAKLLSPDIQRQTFLFTGEDFSMPEIFTLLASASGRNIPAMKAVSSLGPLAQIMDALASFGMTMPLSKEALRVMDGSTYMYSSDRAKRELGWSSGDPRQELVEYLQQRVESANGKGSSNEG</sequence>
<reference evidence="2 3" key="1">
    <citation type="submission" date="2018-06" db="EMBL/GenBank/DDBJ databases">
        <authorList>
            <consortium name="Pathogen Informatics"/>
            <person name="Doyle S."/>
        </authorList>
    </citation>
    <scope>NUCLEOTIDE SEQUENCE [LARGE SCALE GENOMIC DNA]</scope>
    <source>
        <strain evidence="2 3">NCTC12151</strain>
    </source>
</reference>
<dbReference type="InterPro" id="IPR036291">
    <property type="entry name" value="NAD(P)-bd_dom_sf"/>
</dbReference>
<dbReference type="PANTHER" id="PTHR48079">
    <property type="entry name" value="PROTEIN YEEZ"/>
    <property type="match status" value="1"/>
</dbReference>
<dbReference type="Pfam" id="PF01370">
    <property type="entry name" value="Epimerase"/>
    <property type="match status" value="1"/>
</dbReference>
<dbReference type="AlphaFoldDB" id="A0A2X4XWG6"/>
<feature type="domain" description="NAD-dependent epimerase/dehydratase" evidence="1">
    <location>
        <begin position="10"/>
        <end position="205"/>
    </location>
</feature>